<dbReference type="PANTHER" id="PTHR38705">
    <property type="entry name" value="PROTEIN RDS1"/>
    <property type="match status" value="1"/>
</dbReference>
<evidence type="ECO:0000313" key="3">
    <source>
        <dbReference type="Proteomes" id="UP000198372"/>
    </source>
</evidence>
<evidence type="ECO:0000313" key="2">
    <source>
        <dbReference type="EMBL" id="SCV68247.1"/>
    </source>
</evidence>
<name>A0A238F5D7_9BASI</name>
<evidence type="ECO:0000256" key="1">
    <source>
        <dbReference type="SAM" id="SignalP"/>
    </source>
</evidence>
<dbReference type="OrthoDB" id="2098436at2759"/>
<dbReference type="Proteomes" id="UP000198372">
    <property type="component" value="Unassembled WGS sequence"/>
</dbReference>
<dbReference type="STRING" id="269621.A0A238F5D7"/>
<keyword evidence="3" id="KW-1185">Reference proteome</keyword>
<dbReference type="Pfam" id="PF13668">
    <property type="entry name" value="Ferritin_2"/>
    <property type="match status" value="1"/>
</dbReference>
<dbReference type="EMBL" id="FMSP01000003">
    <property type="protein sequence ID" value="SCV68247.1"/>
    <property type="molecule type" value="Genomic_DNA"/>
</dbReference>
<reference evidence="3" key="1">
    <citation type="submission" date="2016-09" db="EMBL/GenBank/DDBJ databases">
        <authorList>
            <person name="Jeantristanb JTB J.-T."/>
            <person name="Ricardo R."/>
        </authorList>
    </citation>
    <scope>NUCLEOTIDE SEQUENCE [LARGE SCALE GENOMIC DNA]</scope>
</reference>
<dbReference type="InterPro" id="IPR039254">
    <property type="entry name" value="Rds1"/>
</dbReference>
<feature type="signal peptide" evidence="1">
    <location>
        <begin position="1"/>
        <end position="18"/>
    </location>
</feature>
<gene>
    <name evidence="2" type="ORF">BQ2448_368</name>
</gene>
<keyword evidence="1" id="KW-0732">Signal</keyword>
<accession>A0A238F5D7</accession>
<sequence>MKLDLTFQILSLSTIIFATPLPHNDGAVDTSAHQGRDPNLRDPIFVSTPEPVKNDPPIQGNPAVNGTNTTLSAPFTPAGGLLSQNPKYRVKSNFDYQSLSVGLHQELIELDLFQNALSRFSDEEWEAAGITAEDRFLIKVMADQEIGHATALTNMVGPERAVKQCVYQYPYKTVQEFILFSHLLTRWGESGTLGFLPHLDNRNTAQIVLQAITTESRQEMIFRQFQTLFPMPMWFVTGVPQAFQWTLLQRYIKSCPENNPTIQFQIFPDLLITNQPNLLGNPPAITRNTSGATYPGREVQLQWEAPGKVTGYDGKYRTATTAGPPKFAAFVSQLNVTYTDLVAVDLAKRTAATKQPGALVFPGSGDLPGNPQVNETVFVVLTDSDPFLTPTTDTLPSGNITLINPHVVAGPALYQSG</sequence>
<dbReference type="AlphaFoldDB" id="A0A238F5D7"/>
<proteinExistence type="predicted"/>
<dbReference type="PANTHER" id="PTHR38705:SF1">
    <property type="entry name" value="PROTEIN RDS1"/>
    <property type="match status" value="1"/>
</dbReference>
<protein>
    <submittedName>
        <fullName evidence="2">BQ2448_368 protein</fullName>
    </submittedName>
</protein>
<feature type="chain" id="PRO_5013031515" evidence="1">
    <location>
        <begin position="19"/>
        <end position="417"/>
    </location>
</feature>
<organism evidence="2 3">
    <name type="scientific">Microbotryum intermedium</name>
    <dbReference type="NCBI Taxonomy" id="269621"/>
    <lineage>
        <taxon>Eukaryota</taxon>
        <taxon>Fungi</taxon>
        <taxon>Dikarya</taxon>
        <taxon>Basidiomycota</taxon>
        <taxon>Pucciniomycotina</taxon>
        <taxon>Microbotryomycetes</taxon>
        <taxon>Microbotryales</taxon>
        <taxon>Microbotryaceae</taxon>
        <taxon>Microbotryum</taxon>
    </lineage>
</organism>